<evidence type="ECO:0000313" key="6">
    <source>
        <dbReference type="Proteomes" id="UP000800235"/>
    </source>
</evidence>
<evidence type="ECO:0000256" key="4">
    <source>
        <dbReference type="ARBA" id="ARBA00023453"/>
    </source>
</evidence>
<keyword evidence="1" id="KW-0489">Methyltransferase</keyword>
<dbReference type="InterPro" id="IPR029063">
    <property type="entry name" value="SAM-dependent_MTases_sf"/>
</dbReference>
<dbReference type="OrthoDB" id="10251242at2759"/>
<proteinExistence type="inferred from homology"/>
<evidence type="ECO:0000313" key="5">
    <source>
        <dbReference type="EMBL" id="KAF2434179.1"/>
    </source>
</evidence>
<name>A0A9P4U110_9PEZI</name>
<evidence type="ECO:0000256" key="1">
    <source>
        <dbReference type="ARBA" id="ARBA00022603"/>
    </source>
</evidence>
<dbReference type="InterPro" id="IPR050362">
    <property type="entry name" value="Cation-dep_OMT"/>
</dbReference>
<dbReference type="Gene3D" id="3.40.50.150">
    <property type="entry name" value="Vaccinia Virus protein VP39"/>
    <property type="match status" value="1"/>
</dbReference>
<organism evidence="5 6">
    <name type="scientific">Tothia fuscella</name>
    <dbReference type="NCBI Taxonomy" id="1048955"/>
    <lineage>
        <taxon>Eukaryota</taxon>
        <taxon>Fungi</taxon>
        <taxon>Dikarya</taxon>
        <taxon>Ascomycota</taxon>
        <taxon>Pezizomycotina</taxon>
        <taxon>Dothideomycetes</taxon>
        <taxon>Pleosporomycetidae</taxon>
        <taxon>Venturiales</taxon>
        <taxon>Cylindrosympodiaceae</taxon>
        <taxon>Tothia</taxon>
    </lineage>
</organism>
<gene>
    <name evidence="5" type="ORF">EJ08DRAFT_685950</name>
</gene>
<dbReference type="GO" id="GO:0008757">
    <property type="term" value="F:S-adenosylmethionine-dependent methyltransferase activity"/>
    <property type="evidence" value="ECO:0007669"/>
    <property type="project" value="TreeGrafter"/>
</dbReference>
<sequence length="230" mass="25245">MTSAFFQGEVCTGLDERWVKVDQWSWSQTHNSTSVPTQETIDKALKYQADSGLPDIAVSPARGKFLYLQAKLSKMLTTFLTLTSIRKNILEVGTLSGVSTIFFATTSPTTKITTIEINPQHASVARHNLATANVSNRVEIILGEGIDVKGYYSYYMISSSLTRPKGLIIVDDVVRRGNLVDEGTARSNVNIEGARRVNSNAGRDGRVESVVMQMVGEKNYDGMLYAVVKG</sequence>
<comment type="similarity">
    <text evidence="4">Belongs to the class I-like SAM-binding methyltransferase superfamily. Cation-dependent O-methyltransferase family.</text>
</comment>
<dbReference type="AlphaFoldDB" id="A0A9P4U110"/>
<protein>
    <submittedName>
        <fullName evidence="5">O-methyltransferas-like protein family 3</fullName>
    </submittedName>
</protein>
<keyword evidence="3" id="KW-0949">S-adenosyl-L-methionine</keyword>
<evidence type="ECO:0000256" key="3">
    <source>
        <dbReference type="ARBA" id="ARBA00022691"/>
    </source>
</evidence>
<dbReference type="InterPro" id="IPR002935">
    <property type="entry name" value="SAM_O-MeTrfase"/>
</dbReference>
<keyword evidence="2" id="KW-0808">Transferase</keyword>
<reference evidence="5" key="1">
    <citation type="journal article" date="2020" name="Stud. Mycol.">
        <title>101 Dothideomycetes genomes: a test case for predicting lifestyles and emergence of pathogens.</title>
        <authorList>
            <person name="Haridas S."/>
            <person name="Albert R."/>
            <person name="Binder M."/>
            <person name="Bloem J."/>
            <person name="Labutti K."/>
            <person name="Salamov A."/>
            <person name="Andreopoulos B."/>
            <person name="Baker S."/>
            <person name="Barry K."/>
            <person name="Bills G."/>
            <person name="Bluhm B."/>
            <person name="Cannon C."/>
            <person name="Castanera R."/>
            <person name="Culley D."/>
            <person name="Daum C."/>
            <person name="Ezra D."/>
            <person name="Gonzalez J."/>
            <person name="Henrissat B."/>
            <person name="Kuo A."/>
            <person name="Liang C."/>
            <person name="Lipzen A."/>
            <person name="Lutzoni F."/>
            <person name="Magnuson J."/>
            <person name="Mondo S."/>
            <person name="Nolan M."/>
            <person name="Ohm R."/>
            <person name="Pangilinan J."/>
            <person name="Park H.-J."/>
            <person name="Ramirez L."/>
            <person name="Alfaro M."/>
            <person name="Sun H."/>
            <person name="Tritt A."/>
            <person name="Yoshinaga Y."/>
            <person name="Zwiers L.-H."/>
            <person name="Turgeon B."/>
            <person name="Goodwin S."/>
            <person name="Spatafora J."/>
            <person name="Crous P."/>
            <person name="Grigoriev I."/>
        </authorList>
    </citation>
    <scope>NUCLEOTIDE SEQUENCE</scope>
    <source>
        <strain evidence="5">CBS 130266</strain>
    </source>
</reference>
<dbReference type="Proteomes" id="UP000800235">
    <property type="component" value="Unassembled WGS sequence"/>
</dbReference>
<dbReference type="GO" id="GO:0008171">
    <property type="term" value="F:O-methyltransferase activity"/>
    <property type="evidence" value="ECO:0007669"/>
    <property type="project" value="InterPro"/>
</dbReference>
<evidence type="ECO:0000256" key="2">
    <source>
        <dbReference type="ARBA" id="ARBA00022679"/>
    </source>
</evidence>
<dbReference type="PANTHER" id="PTHR10509">
    <property type="entry name" value="O-METHYLTRANSFERASE-RELATED"/>
    <property type="match status" value="1"/>
</dbReference>
<dbReference type="GO" id="GO:0032259">
    <property type="term" value="P:methylation"/>
    <property type="evidence" value="ECO:0007669"/>
    <property type="project" value="UniProtKB-KW"/>
</dbReference>
<dbReference type="PANTHER" id="PTHR10509:SF14">
    <property type="entry name" value="CAFFEOYL-COA O-METHYLTRANSFERASE 3-RELATED"/>
    <property type="match status" value="1"/>
</dbReference>
<keyword evidence="6" id="KW-1185">Reference proteome</keyword>
<dbReference type="EMBL" id="MU007017">
    <property type="protein sequence ID" value="KAF2434179.1"/>
    <property type="molecule type" value="Genomic_DNA"/>
</dbReference>
<dbReference type="Pfam" id="PF01596">
    <property type="entry name" value="Methyltransf_3"/>
    <property type="match status" value="1"/>
</dbReference>
<comment type="caution">
    <text evidence="5">The sequence shown here is derived from an EMBL/GenBank/DDBJ whole genome shotgun (WGS) entry which is preliminary data.</text>
</comment>
<accession>A0A9P4U110</accession>
<dbReference type="SUPFAM" id="SSF53335">
    <property type="entry name" value="S-adenosyl-L-methionine-dependent methyltransferases"/>
    <property type="match status" value="1"/>
</dbReference>